<dbReference type="InterPro" id="IPR051325">
    <property type="entry name" value="Nudix_hydrolase_domain"/>
</dbReference>
<sequence>MPVRSAGLLIYRLCEKRPEVLLVHPGGPFWAKKDEGAWSIPKGLIEAGEDELSAAIREAQEELGVEIQGSFARLGEYRQQGGKVVVVWSVEADAALDVETVRSSEFQIEWPPRSGRIQNFPEVDRAGWFPIAEAEIKILKGQVAMLADLAKQLGQDQ</sequence>
<dbReference type="PRINTS" id="PR00502">
    <property type="entry name" value="NUDIXFAMILY"/>
</dbReference>
<dbReference type="InterPro" id="IPR000086">
    <property type="entry name" value="NUDIX_hydrolase_dom"/>
</dbReference>
<evidence type="ECO:0000313" key="5">
    <source>
        <dbReference type="EMBL" id="OWO94899.1"/>
    </source>
</evidence>
<dbReference type="AlphaFoldDB" id="A0A246DX18"/>
<dbReference type="EMBL" id="MXPU01000006">
    <property type="protein sequence ID" value="OWO94899.1"/>
    <property type="molecule type" value="Genomic_DNA"/>
</dbReference>
<dbReference type="CDD" id="cd04662">
    <property type="entry name" value="NUDIX_Hydrolase"/>
    <property type="match status" value="1"/>
</dbReference>
<dbReference type="GO" id="GO:0006754">
    <property type="term" value="P:ATP biosynthetic process"/>
    <property type="evidence" value="ECO:0007669"/>
    <property type="project" value="TreeGrafter"/>
</dbReference>
<comment type="cofactor">
    <cofactor evidence="1">
        <name>Mg(2+)</name>
        <dbReference type="ChEBI" id="CHEBI:18420"/>
    </cofactor>
</comment>
<dbReference type="PANTHER" id="PTHR21340">
    <property type="entry name" value="DIADENOSINE 5,5-P1,P4-TETRAPHOSPHATE PYROPHOSPHOHYDROLASE MUTT"/>
    <property type="match status" value="1"/>
</dbReference>
<dbReference type="InterPro" id="IPR020476">
    <property type="entry name" value="Nudix_hydrolase"/>
</dbReference>
<dbReference type="PANTHER" id="PTHR21340:SF0">
    <property type="entry name" value="BIS(5'-NUCLEOSYL)-TETRAPHOSPHATASE [ASYMMETRICAL]"/>
    <property type="match status" value="1"/>
</dbReference>
<evidence type="ECO:0000256" key="2">
    <source>
        <dbReference type="ARBA" id="ARBA00022801"/>
    </source>
</evidence>
<dbReference type="PROSITE" id="PS51462">
    <property type="entry name" value="NUDIX"/>
    <property type="match status" value="1"/>
</dbReference>
<evidence type="ECO:0000313" key="6">
    <source>
        <dbReference type="Proteomes" id="UP000197269"/>
    </source>
</evidence>
<organism evidence="5 6">
    <name type="scientific">Rhizobium esperanzae</name>
    <dbReference type="NCBI Taxonomy" id="1967781"/>
    <lineage>
        <taxon>Bacteria</taxon>
        <taxon>Pseudomonadati</taxon>
        <taxon>Pseudomonadota</taxon>
        <taxon>Alphaproteobacteria</taxon>
        <taxon>Hyphomicrobiales</taxon>
        <taxon>Rhizobiaceae</taxon>
        <taxon>Rhizobium/Agrobacterium group</taxon>
        <taxon>Rhizobium</taxon>
    </lineage>
</organism>
<dbReference type="GO" id="GO:0004081">
    <property type="term" value="F:bis(5'-nucleosyl)-tetraphosphatase (asymmetrical) activity"/>
    <property type="evidence" value="ECO:0007669"/>
    <property type="project" value="TreeGrafter"/>
</dbReference>
<evidence type="ECO:0000259" key="4">
    <source>
        <dbReference type="PROSITE" id="PS51462"/>
    </source>
</evidence>
<dbReference type="GO" id="GO:0006167">
    <property type="term" value="P:AMP biosynthetic process"/>
    <property type="evidence" value="ECO:0007669"/>
    <property type="project" value="TreeGrafter"/>
</dbReference>
<dbReference type="PROSITE" id="PS00893">
    <property type="entry name" value="NUDIX_BOX"/>
    <property type="match status" value="1"/>
</dbReference>
<dbReference type="InterPro" id="IPR015797">
    <property type="entry name" value="NUDIX_hydrolase-like_dom_sf"/>
</dbReference>
<comment type="similarity">
    <text evidence="3">Belongs to the Nudix hydrolase family.</text>
</comment>
<evidence type="ECO:0000256" key="1">
    <source>
        <dbReference type="ARBA" id="ARBA00001946"/>
    </source>
</evidence>
<comment type="caution">
    <text evidence="5">The sequence shown here is derived from an EMBL/GenBank/DDBJ whole genome shotgun (WGS) entry which is preliminary data.</text>
</comment>
<accession>A0A246DX18</accession>
<protein>
    <submittedName>
        <fullName evidence="5">NUDIX hydrolase</fullName>
    </submittedName>
</protein>
<dbReference type="InterPro" id="IPR020084">
    <property type="entry name" value="NUDIX_hydrolase_CS"/>
</dbReference>
<proteinExistence type="inferred from homology"/>
<gene>
    <name evidence="5" type="ORF">B5E41_10845</name>
</gene>
<feature type="domain" description="Nudix hydrolase" evidence="4">
    <location>
        <begin position="1"/>
        <end position="151"/>
    </location>
</feature>
<keyword evidence="2 3" id="KW-0378">Hydrolase</keyword>
<dbReference type="RefSeq" id="WP_088393456.1">
    <property type="nucleotide sequence ID" value="NZ_MXPU01000006.1"/>
</dbReference>
<dbReference type="Pfam" id="PF00293">
    <property type="entry name" value="NUDIX"/>
    <property type="match status" value="1"/>
</dbReference>
<reference evidence="5 6" key="1">
    <citation type="submission" date="2017-03" db="EMBL/GenBank/DDBJ databases">
        <title>Genome of strain Rhizobium sp. CNPSo 668.</title>
        <authorList>
            <person name="Ribeiro R."/>
        </authorList>
    </citation>
    <scope>NUCLEOTIDE SEQUENCE [LARGE SCALE GENOMIC DNA]</scope>
    <source>
        <strain evidence="5 6">CNPSo 668</strain>
    </source>
</reference>
<dbReference type="Gene3D" id="3.90.79.10">
    <property type="entry name" value="Nucleoside Triphosphate Pyrophosphohydrolase"/>
    <property type="match status" value="1"/>
</dbReference>
<dbReference type="SUPFAM" id="SSF55811">
    <property type="entry name" value="Nudix"/>
    <property type="match status" value="1"/>
</dbReference>
<evidence type="ECO:0000256" key="3">
    <source>
        <dbReference type="RuleBase" id="RU003476"/>
    </source>
</evidence>
<dbReference type="Proteomes" id="UP000197269">
    <property type="component" value="Unassembled WGS sequence"/>
</dbReference>
<name>A0A246DX18_9HYPH</name>